<feature type="compositionally biased region" description="Polar residues" evidence="5">
    <location>
        <begin position="26"/>
        <end position="38"/>
    </location>
</feature>
<feature type="transmembrane region" description="Helical" evidence="6">
    <location>
        <begin position="356"/>
        <end position="376"/>
    </location>
</feature>
<dbReference type="PANTHER" id="PTHR23501">
    <property type="entry name" value="MAJOR FACILITATOR SUPERFAMILY"/>
    <property type="match status" value="1"/>
</dbReference>
<feature type="transmembrane region" description="Helical" evidence="6">
    <location>
        <begin position="267"/>
        <end position="286"/>
    </location>
</feature>
<comment type="caution">
    <text evidence="7">The sequence shown here is derived from an EMBL/GenBank/DDBJ whole genome shotgun (WGS) entry which is preliminary data.</text>
</comment>
<dbReference type="SUPFAM" id="SSF103473">
    <property type="entry name" value="MFS general substrate transporter"/>
    <property type="match status" value="1"/>
</dbReference>
<protein>
    <submittedName>
        <fullName evidence="7">Drug:h+ antiporter</fullName>
    </submittedName>
</protein>
<dbReference type="AlphaFoldDB" id="A0A8K0XM38"/>
<dbReference type="OrthoDB" id="2241241at2759"/>
<evidence type="ECO:0000256" key="3">
    <source>
        <dbReference type="ARBA" id="ARBA00022989"/>
    </source>
</evidence>
<sequence length="518" mass="56010">MSVKAYSEARIQIQPLRSKRPDRSNRSPPTSAEHSSGDATIKPERAKRFSKHYNLCLSPSKRWTEPRTTATDRFTQHVSDINYLAFAASSFGKHSLISSIQVAQSIIIACGKPVIAKVADVTSRATAYLAVCYIVIASAKNIGSVGGGIIPFSSGYTGLQLLTQVIIADITTLKWRALVSALCTAPFIINGFIGANVSTAVLEHVGWRWGYGMFAILVPAALSPLIVTLFWAEKRAKKLGLVQKAPQTGPKKTFLQTAWGYVEQMDLVGLLLMGAAVSLILLPLTLSQTAKDRWHNRWDAKFAKIPVVAPRFLKNRAVIAAAWIGFLDFISFYLTNTYLFSFILVVKPWPLINATYFSSCISVSLTVFGICAGIYMRFAQRFKWLLVAGLVVRLAGVGMMIHSRGADASDAEIVWTQIIQGIGGGIASAAAQVGAQASVPHADVAIITAVVLLWTEIGGGVGSALAGAIWTNTMPKNLEKFLPLVPADQRATLFGSITSVTTFPRGDPVREGVIEARQ</sequence>
<evidence type="ECO:0000313" key="8">
    <source>
        <dbReference type="Proteomes" id="UP000813824"/>
    </source>
</evidence>
<dbReference type="Gene3D" id="1.20.1250.20">
    <property type="entry name" value="MFS general substrate transporter like domains"/>
    <property type="match status" value="1"/>
</dbReference>
<evidence type="ECO:0000256" key="2">
    <source>
        <dbReference type="ARBA" id="ARBA00022692"/>
    </source>
</evidence>
<dbReference type="Pfam" id="PF07690">
    <property type="entry name" value="MFS_1"/>
    <property type="match status" value="1"/>
</dbReference>
<feature type="transmembrane region" description="Helical" evidence="6">
    <location>
        <begin position="382"/>
        <end position="401"/>
    </location>
</feature>
<feature type="transmembrane region" description="Helical" evidence="6">
    <location>
        <begin position="177"/>
        <end position="197"/>
    </location>
</feature>
<dbReference type="GO" id="GO:0022857">
    <property type="term" value="F:transmembrane transporter activity"/>
    <property type="evidence" value="ECO:0007669"/>
    <property type="project" value="InterPro"/>
</dbReference>
<organism evidence="7 8">
    <name type="scientific">Cristinia sonorae</name>
    <dbReference type="NCBI Taxonomy" id="1940300"/>
    <lineage>
        <taxon>Eukaryota</taxon>
        <taxon>Fungi</taxon>
        <taxon>Dikarya</taxon>
        <taxon>Basidiomycota</taxon>
        <taxon>Agaricomycotina</taxon>
        <taxon>Agaricomycetes</taxon>
        <taxon>Agaricomycetidae</taxon>
        <taxon>Agaricales</taxon>
        <taxon>Pleurotineae</taxon>
        <taxon>Stephanosporaceae</taxon>
        <taxon>Cristinia</taxon>
    </lineage>
</organism>
<reference evidence="7" key="1">
    <citation type="journal article" date="2021" name="New Phytol.">
        <title>Evolutionary innovations through gain and loss of genes in the ectomycorrhizal Boletales.</title>
        <authorList>
            <person name="Wu G."/>
            <person name="Miyauchi S."/>
            <person name="Morin E."/>
            <person name="Kuo A."/>
            <person name="Drula E."/>
            <person name="Varga T."/>
            <person name="Kohler A."/>
            <person name="Feng B."/>
            <person name="Cao Y."/>
            <person name="Lipzen A."/>
            <person name="Daum C."/>
            <person name="Hundley H."/>
            <person name="Pangilinan J."/>
            <person name="Johnson J."/>
            <person name="Barry K."/>
            <person name="LaButti K."/>
            <person name="Ng V."/>
            <person name="Ahrendt S."/>
            <person name="Min B."/>
            <person name="Choi I.G."/>
            <person name="Park H."/>
            <person name="Plett J.M."/>
            <person name="Magnuson J."/>
            <person name="Spatafora J.W."/>
            <person name="Nagy L.G."/>
            <person name="Henrissat B."/>
            <person name="Grigoriev I.V."/>
            <person name="Yang Z.L."/>
            <person name="Xu J."/>
            <person name="Martin F.M."/>
        </authorList>
    </citation>
    <scope>NUCLEOTIDE SEQUENCE</scope>
    <source>
        <strain evidence="7">KKN 215</strain>
    </source>
</reference>
<accession>A0A8K0XM38</accession>
<keyword evidence="8" id="KW-1185">Reference proteome</keyword>
<dbReference type="Proteomes" id="UP000813824">
    <property type="component" value="Unassembled WGS sequence"/>
</dbReference>
<dbReference type="EMBL" id="JAEVFJ010000033">
    <property type="protein sequence ID" value="KAH8092201.1"/>
    <property type="molecule type" value="Genomic_DNA"/>
</dbReference>
<keyword evidence="2 6" id="KW-0812">Transmembrane</keyword>
<evidence type="ECO:0000256" key="5">
    <source>
        <dbReference type="SAM" id="MobiDB-lite"/>
    </source>
</evidence>
<proteinExistence type="predicted"/>
<dbReference type="PANTHER" id="PTHR23501:SF87">
    <property type="entry name" value="SIDEROPHORE IRON TRANSPORTER 2"/>
    <property type="match status" value="1"/>
</dbReference>
<keyword evidence="3 6" id="KW-1133">Transmembrane helix</keyword>
<evidence type="ECO:0000256" key="6">
    <source>
        <dbReference type="SAM" id="Phobius"/>
    </source>
</evidence>
<dbReference type="InterPro" id="IPR036259">
    <property type="entry name" value="MFS_trans_sf"/>
</dbReference>
<keyword evidence="4 6" id="KW-0472">Membrane</keyword>
<name>A0A8K0XM38_9AGAR</name>
<gene>
    <name evidence="7" type="ORF">BXZ70DRAFT_909582</name>
</gene>
<feature type="transmembrane region" description="Helical" evidence="6">
    <location>
        <begin position="320"/>
        <end position="344"/>
    </location>
</feature>
<comment type="subcellular location">
    <subcellularLocation>
        <location evidence="1">Membrane</location>
        <topology evidence="1">Multi-pass membrane protein</topology>
    </subcellularLocation>
</comment>
<evidence type="ECO:0000256" key="4">
    <source>
        <dbReference type="ARBA" id="ARBA00023136"/>
    </source>
</evidence>
<feature type="region of interest" description="Disordered" evidence="5">
    <location>
        <begin position="1"/>
        <end position="43"/>
    </location>
</feature>
<feature type="transmembrane region" description="Helical" evidence="6">
    <location>
        <begin position="445"/>
        <end position="470"/>
    </location>
</feature>
<dbReference type="GO" id="GO:0005886">
    <property type="term" value="C:plasma membrane"/>
    <property type="evidence" value="ECO:0007669"/>
    <property type="project" value="TreeGrafter"/>
</dbReference>
<evidence type="ECO:0000256" key="1">
    <source>
        <dbReference type="ARBA" id="ARBA00004141"/>
    </source>
</evidence>
<feature type="transmembrane region" description="Helical" evidence="6">
    <location>
        <begin position="413"/>
        <end position="433"/>
    </location>
</feature>
<dbReference type="InterPro" id="IPR011701">
    <property type="entry name" value="MFS"/>
</dbReference>
<evidence type="ECO:0000313" key="7">
    <source>
        <dbReference type="EMBL" id="KAH8092201.1"/>
    </source>
</evidence>
<feature type="transmembrane region" description="Helical" evidence="6">
    <location>
        <begin position="209"/>
        <end position="232"/>
    </location>
</feature>